<dbReference type="Pfam" id="PF07731">
    <property type="entry name" value="Cu-oxidase_2"/>
    <property type="match status" value="1"/>
</dbReference>
<gene>
    <name evidence="3" type="ORF">MGAL_10B057854</name>
</gene>
<evidence type="ECO:0000313" key="3">
    <source>
        <dbReference type="EMBL" id="VDI36537.1"/>
    </source>
</evidence>
<proteinExistence type="predicted"/>
<dbReference type="AlphaFoldDB" id="A0A8B6EMS6"/>
<dbReference type="OrthoDB" id="2121828at2759"/>
<organism evidence="3 4">
    <name type="scientific">Mytilus galloprovincialis</name>
    <name type="common">Mediterranean mussel</name>
    <dbReference type="NCBI Taxonomy" id="29158"/>
    <lineage>
        <taxon>Eukaryota</taxon>
        <taxon>Metazoa</taxon>
        <taxon>Spiralia</taxon>
        <taxon>Lophotrochozoa</taxon>
        <taxon>Mollusca</taxon>
        <taxon>Bivalvia</taxon>
        <taxon>Autobranchia</taxon>
        <taxon>Pteriomorphia</taxon>
        <taxon>Mytilida</taxon>
        <taxon>Mytiloidea</taxon>
        <taxon>Mytilidae</taxon>
        <taxon>Mytilinae</taxon>
        <taxon>Mytilus</taxon>
    </lineage>
</organism>
<dbReference type="InterPro" id="IPR008972">
    <property type="entry name" value="Cupredoxin"/>
</dbReference>
<evidence type="ECO:0000313" key="4">
    <source>
        <dbReference type="Proteomes" id="UP000596742"/>
    </source>
</evidence>
<reference evidence="3" key="1">
    <citation type="submission" date="2018-11" db="EMBL/GenBank/DDBJ databases">
        <authorList>
            <person name="Alioto T."/>
            <person name="Alioto T."/>
        </authorList>
    </citation>
    <scope>NUCLEOTIDE SEQUENCE</scope>
</reference>
<dbReference type="GO" id="GO:0005507">
    <property type="term" value="F:copper ion binding"/>
    <property type="evidence" value="ECO:0007669"/>
    <property type="project" value="InterPro"/>
</dbReference>
<feature type="domain" description="Plastocyanin-like" evidence="2">
    <location>
        <begin position="145"/>
        <end position="197"/>
    </location>
</feature>
<evidence type="ECO:0000259" key="2">
    <source>
        <dbReference type="Pfam" id="PF07731"/>
    </source>
</evidence>
<dbReference type="EMBL" id="UYJE01005350">
    <property type="protein sequence ID" value="VDI36537.1"/>
    <property type="molecule type" value="Genomic_DNA"/>
</dbReference>
<protein>
    <recommendedName>
        <fullName evidence="2">Plastocyanin-like domain-containing protein</fullName>
    </recommendedName>
</protein>
<keyword evidence="4" id="KW-1185">Reference proteome</keyword>
<feature type="region of interest" description="Disordered" evidence="1">
    <location>
        <begin position="1"/>
        <end position="52"/>
    </location>
</feature>
<dbReference type="InterPro" id="IPR011706">
    <property type="entry name" value="Cu-oxidase_C"/>
</dbReference>
<dbReference type="Gene3D" id="2.60.40.420">
    <property type="entry name" value="Cupredoxins - blue copper proteins"/>
    <property type="match status" value="2"/>
</dbReference>
<evidence type="ECO:0000256" key="1">
    <source>
        <dbReference type="SAM" id="MobiDB-lite"/>
    </source>
</evidence>
<dbReference type="GO" id="GO:0016491">
    <property type="term" value="F:oxidoreductase activity"/>
    <property type="evidence" value="ECO:0007669"/>
    <property type="project" value="InterPro"/>
</dbReference>
<comment type="caution">
    <text evidence="3">The sequence shown here is derived from an EMBL/GenBank/DDBJ whole genome shotgun (WGS) entry which is preliminary data.</text>
</comment>
<feature type="compositionally biased region" description="Basic and acidic residues" evidence="1">
    <location>
        <begin position="22"/>
        <end position="43"/>
    </location>
</feature>
<dbReference type="SUPFAM" id="SSF49503">
    <property type="entry name" value="Cupredoxins"/>
    <property type="match status" value="1"/>
</dbReference>
<sequence length="254" mass="29367">MPNKRNAIGSPSRAMERRRKTAKQDRRTEMQNKEIPQKKDGAGRRRTAKKTQGRGVHKDFFLMMMNWFEQDSWYFNQSISLAMMNGKMVDKENDMLREVNTLRAINGRVFGNIGGFDMCVRDRVSWHVLGFGERFDYQNPVFEGNNVQYDGRMVDHVTVYPGTSQTVLMIPDNPGKWLLHAGQLESQTDGMVARYNVYTCNRPLSVSRPLSVPVSVFEKTVIRRYYIAAVDVIWDYAPRKINIVTMGDLRDPNT</sequence>
<accession>A0A8B6EMS6</accession>
<dbReference type="Proteomes" id="UP000596742">
    <property type="component" value="Unassembled WGS sequence"/>
</dbReference>
<name>A0A8B6EMS6_MYTGA</name>